<name>A0A382ERD2_9ZZZZ</name>
<protein>
    <recommendedName>
        <fullName evidence="2">Major facilitator superfamily (MFS) profile domain-containing protein</fullName>
    </recommendedName>
</protein>
<keyword evidence="1" id="KW-1133">Transmembrane helix</keyword>
<organism evidence="3">
    <name type="scientific">marine metagenome</name>
    <dbReference type="NCBI Taxonomy" id="408172"/>
    <lineage>
        <taxon>unclassified sequences</taxon>
        <taxon>metagenomes</taxon>
        <taxon>ecological metagenomes</taxon>
    </lineage>
</organism>
<dbReference type="EMBL" id="UINC01045917">
    <property type="protein sequence ID" value="SVB53248.1"/>
    <property type="molecule type" value="Genomic_DNA"/>
</dbReference>
<sequence>MHVWNDLFVALMVPLLPLIKEDLELSFTEVGLLKSVFTGATAILQIPTGLLAETTGEFWLLVLGNVWVGLGLVGMALSSSFAVLLALSFLGGLGGGAQHPLASSMVSRAYDHGGRSTAVGTVNFAGDIGKMIAPLMAIAVAIPFGWRAALWVTGVVSLAFMLVTVMARRNIDIGRPAQEVSTAATPGGGSVQMGGFIILSGVGFLDSATRGAALAFLPFVMAAKDMTTAQVTVMLFFLFTGGALGKFVVGWLGDRFDAVSLIWATKGMTALLLILALTAPPLGMVPLMIILGVGLNGTSSALYATVADFVPPHRRARLYGVFYTTNEAGTMLAPILYGLVADFYSLSTAMVVMGLATGAILPASLALRTHLSHAKSADTHSDAAL</sequence>
<feature type="transmembrane region" description="Helical" evidence="1">
    <location>
        <begin position="343"/>
        <end position="367"/>
    </location>
</feature>
<accession>A0A382ERD2</accession>
<evidence type="ECO:0000256" key="1">
    <source>
        <dbReference type="SAM" id="Phobius"/>
    </source>
</evidence>
<dbReference type="PANTHER" id="PTHR43129:SF1">
    <property type="entry name" value="FOSMIDOMYCIN RESISTANCE PROTEIN"/>
    <property type="match status" value="1"/>
</dbReference>
<feature type="transmembrane region" description="Helical" evidence="1">
    <location>
        <begin position="66"/>
        <end position="97"/>
    </location>
</feature>
<dbReference type="GO" id="GO:0005886">
    <property type="term" value="C:plasma membrane"/>
    <property type="evidence" value="ECO:0007669"/>
    <property type="project" value="TreeGrafter"/>
</dbReference>
<proteinExistence type="predicted"/>
<dbReference type="InterPro" id="IPR020846">
    <property type="entry name" value="MFS_dom"/>
</dbReference>
<dbReference type="Pfam" id="PF07690">
    <property type="entry name" value="MFS_1"/>
    <property type="match status" value="2"/>
</dbReference>
<dbReference type="SUPFAM" id="SSF103473">
    <property type="entry name" value="MFS general substrate transporter"/>
    <property type="match status" value="1"/>
</dbReference>
<dbReference type="Gene3D" id="1.20.1250.20">
    <property type="entry name" value="MFS general substrate transporter like domains"/>
    <property type="match status" value="2"/>
</dbReference>
<feature type="transmembrane region" description="Helical" evidence="1">
    <location>
        <begin position="285"/>
        <end position="306"/>
    </location>
</feature>
<dbReference type="InterPro" id="IPR036259">
    <property type="entry name" value="MFS_trans_sf"/>
</dbReference>
<evidence type="ECO:0000259" key="2">
    <source>
        <dbReference type="PROSITE" id="PS50850"/>
    </source>
</evidence>
<dbReference type="PROSITE" id="PS50850">
    <property type="entry name" value="MFS"/>
    <property type="match status" value="1"/>
</dbReference>
<dbReference type="InterPro" id="IPR011701">
    <property type="entry name" value="MFS"/>
</dbReference>
<keyword evidence="1" id="KW-0812">Transmembrane</keyword>
<feature type="transmembrane region" description="Helical" evidence="1">
    <location>
        <begin position="196"/>
        <end position="217"/>
    </location>
</feature>
<dbReference type="GO" id="GO:0022857">
    <property type="term" value="F:transmembrane transporter activity"/>
    <property type="evidence" value="ECO:0007669"/>
    <property type="project" value="InterPro"/>
</dbReference>
<keyword evidence="1" id="KW-0472">Membrane</keyword>
<feature type="transmembrane region" description="Helical" evidence="1">
    <location>
        <begin position="318"/>
        <end position="337"/>
    </location>
</feature>
<feature type="transmembrane region" description="Helical" evidence="1">
    <location>
        <begin position="229"/>
        <end position="249"/>
    </location>
</feature>
<feature type="domain" description="Major facilitator superfamily (MFS) profile" evidence="2">
    <location>
        <begin position="1"/>
        <end position="365"/>
    </location>
</feature>
<dbReference type="PANTHER" id="PTHR43129">
    <property type="entry name" value="FOSMIDOMYCIN RESISTANCE PROTEIN"/>
    <property type="match status" value="1"/>
</dbReference>
<feature type="transmembrane region" description="Helical" evidence="1">
    <location>
        <begin position="148"/>
        <end position="167"/>
    </location>
</feature>
<dbReference type="AlphaFoldDB" id="A0A382ERD2"/>
<feature type="transmembrane region" description="Helical" evidence="1">
    <location>
        <begin position="261"/>
        <end position="279"/>
    </location>
</feature>
<reference evidence="3" key="1">
    <citation type="submission" date="2018-05" db="EMBL/GenBank/DDBJ databases">
        <authorList>
            <person name="Lanie J.A."/>
            <person name="Ng W.-L."/>
            <person name="Kazmierczak K.M."/>
            <person name="Andrzejewski T.M."/>
            <person name="Davidsen T.M."/>
            <person name="Wayne K.J."/>
            <person name="Tettelin H."/>
            <person name="Glass J.I."/>
            <person name="Rusch D."/>
            <person name="Podicherti R."/>
            <person name="Tsui H.-C.T."/>
            <person name="Winkler M.E."/>
        </authorList>
    </citation>
    <scope>NUCLEOTIDE SEQUENCE</scope>
</reference>
<gene>
    <name evidence="3" type="ORF">METZ01_LOCUS206102</name>
</gene>
<evidence type="ECO:0000313" key="3">
    <source>
        <dbReference type="EMBL" id="SVB53248.1"/>
    </source>
</evidence>